<dbReference type="PANTHER" id="PTHR35604:SF2">
    <property type="entry name" value="TRANSPOSASE INSH FOR INSERTION SEQUENCE ELEMENT IS5A-RELATED"/>
    <property type="match status" value="1"/>
</dbReference>
<gene>
    <name evidence="7" type="ORF">SDC9_132730</name>
</gene>
<dbReference type="EMBL" id="VSSQ01033896">
    <property type="protein sequence ID" value="MPM85649.1"/>
    <property type="molecule type" value="Genomic_DNA"/>
</dbReference>
<dbReference type="GO" id="GO:0006313">
    <property type="term" value="P:DNA transposition"/>
    <property type="evidence" value="ECO:0007669"/>
    <property type="project" value="InterPro"/>
</dbReference>
<keyword evidence="3" id="KW-0233">DNA recombination</keyword>
<evidence type="ECO:0000256" key="4">
    <source>
        <dbReference type="SAM" id="MobiDB-lite"/>
    </source>
</evidence>
<protein>
    <submittedName>
        <fullName evidence="7">IS5 family transposase ISPg8</fullName>
    </submittedName>
</protein>
<evidence type="ECO:0000256" key="1">
    <source>
        <dbReference type="ARBA" id="ARBA00003544"/>
    </source>
</evidence>
<dbReference type="Pfam" id="PF01609">
    <property type="entry name" value="DDE_Tnp_1"/>
    <property type="match status" value="1"/>
</dbReference>
<proteinExistence type="predicted"/>
<dbReference type="InterPro" id="IPR047959">
    <property type="entry name" value="Transpos_IS5"/>
</dbReference>
<comment type="caution">
    <text evidence="7">The sequence shown here is derived from an EMBL/GenBank/DDBJ whole genome shotgun (WGS) entry which is preliminary data.</text>
</comment>
<feature type="region of interest" description="Disordered" evidence="4">
    <location>
        <begin position="159"/>
        <end position="200"/>
    </location>
</feature>
<name>A0A645D8Y9_9ZZZZ</name>
<feature type="compositionally biased region" description="Basic and acidic residues" evidence="4">
    <location>
        <begin position="191"/>
        <end position="200"/>
    </location>
</feature>
<evidence type="ECO:0000256" key="2">
    <source>
        <dbReference type="ARBA" id="ARBA00023125"/>
    </source>
</evidence>
<dbReference type="Pfam" id="PF05598">
    <property type="entry name" value="DUF772"/>
    <property type="match status" value="1"/>
</dbReference>
<keyword evidence="2" id="KW-0238">DNA-binding</keyword>
<dbReference type="InterPro" id="IPR008490">
    <property type="entry name" value="Transposase_InsH_N"/>
</dbReference>
<dbReference type="AlphaFoldDB" id="A0A645D8Y9"/>
<evidence type="ECO:0000256" key="3">
    <source>
        <dbReference type="ARBA" id="ARBA00023172"/>
    </source>
</evidence>
<evidence type="ECO:0000259" key="6">
    <source>
        <dbReference type="Pfam" id="PF05598"/>
    </source>
</evidence>
<organism evidence="7">
    <name type="scientific">bioreactor metagenome</name>
    <dbReference type="NCBI Taxonomy" id="1076179"/>
    <lineage>
        <taxon>unclassified sequences</taxon>
        <taxon>metagenomes</taxon>
        <taxon>ecological metagenomes</taxon>
    </lineage>
</organism>
<dbReference type="NCBIfam" id="NF033581">
    <property type="entry name" value="transpos_IS5_4"/>
    <property type="match status" value="1"/>
</dbReference>
<feature type="compositionally biased region" description="Acidic residues" evidence="4">
    <location>
        <begin position="166"/>
        <end position="176"/>
    </location>
</feature>
<sequence>MNKIELTSFADLAADKRKVKEVFFNQINSIIDWEKIDQLIKRHYNKGVSAVGRPSYSGLLLFKITLLQTWYNLSDYEVEDQVNDRISFSKFLGLSLDDNCPDHSVISRFRTEMTKRKVYDKLLEEINKQLVKHGILVKQGILLDASVVDTLRKPKGKTEYEVVIDREEEEQEESQEEQEKQEQQPQPQQENRSKLVKKEKSGVDTEARWVKKRGRLHYGYKQHTATNEEGLVLALITTPANESDTKHVEDVLDKIDTENYKSIKADKGYKSENNDKVVKEKKLRNHILHKAKKNKKLTRREIEFNKLISKTRYKVERTFGTIKKQFGGGIARYIGLEKMHTQHLMQAIAYNLYRSPGIIMSCCEKQTVK</sequence>
<dbReference type="InterPro" id="IPR002559">
    <property type="entry name" value="Transposase_11"/>
</dbReference>
<dbReference type="GO" id="GO:0004803">
    <property type="term" value="F:transposase activity"/>
    <property type="evidence" value="ECO:0007669"/>
    <property type="project" value="InterPro"/>
</dbReference>
<dbReference type="PANTHER" id="PTHR35604">
    <property type="entry name" value="TRANSPOSASE INSH FOR INSERTION SEQUENCE ELEMENT IS5A-RELATED"/>
    <property type="match status" value="1"/>
</dbReference>
<comment type="function">
    <text evidence="1">Involved in the transposition of the insertion sequence IS5.</text>
</comment>
<evidence type="ECO:0000259" key="5">
    <source>
        <dbReference type="Pfam" id="PF01609"/>
    </source>
</evidence>
<feature type="domain" description="Transposase IS4-like" evidence="5">
    <location>
        <begin position="196"/>
        <end position="352"/>
    </location>
</feature>
<accession>A0A645D8Y9</accession>
<reference evidence="7" key="1">
    <citation type="submission" date="2019-08" db="EMBL/GenBank/DDBJ databases">
        <authorList>
            <person name="Kucharzyk K."/>
            <person name="Murdoch R.W."/>
            <person name="Higgins S."/>
            <person name="Loffler F."/>
        </authorList>
    </citation>
    <scope>NUCLEOTIDE SEQUENCE</scope>
</reference>
<dbReference type="GO" id="GO:0003677">
    <property type="term" value="F:DNA binding"/>
    <property type="evidence" value="ECO:0007669"/>
    <property type="project" value="UniProtKB-KW"/>
</dbReference>
<evidence type="ECO:0000313" key="7">
    <source>
        <dbReference type="EMBL" id="MPM85649.1"/>
    </source>
</evidence>
<feature type="domain" description="Transposase InsH N-terminal" evidence="6">
    <location>
        <begin position="17"/>
        <end position="111"/>
    </location>
</feature>